<keyword evidence="6 9" id="KW-1133">Transmembrane helix</keyword>
<name>A0A0K2S054_9MICC</name>
<evidence type="ECO:0000256" key="9">
    <source>
        <dbReference type="SAM" id="Phobius"/>
    </source>
</evidence>
<dbReference type="InterPro" id="IPR011606">
    <property type="entry name" value="Brnchd-chn_aa_trnsp_permease"/>
</dbReference>
<evidence type="ECO:0000256" key="3">
    <source>
        <dbReference type="ARBA" id="ARBA00022448"/>
    </source>
</evidence>
<comment type="subcellular location">
    <subcellularLocation>
        <location evidence="1">Cell membrane</location>
        <topology evidence="1">Multi-pass membrane protein</topology>
    </subcellularLocation>
</comment>
<accession>A0A0K2S054</accession>
<evidence type="ECO:0000256" key="6">
    <source>
        <dbReference type="ARBA" id="ARBA00022989"/>
    </source>
</evidence>
<feature type="transmembrane region" description="Helical" evidence="9">
    <location>
        <begin position="198"/>
        <end position="222"/>
    </location>
</feature>
<feature type="compositionally biased region" description="Low complexity" evidence="8">
    <location>
        <begin position="13"/>
        <end position="32"/>
    </location>
</feature>
<protein>
    <recommendedName>
        <fullName evidence="12">Branched-chain amino acid permease</fullName>
    </recommendedName>
</protein>
<evidence type="ECO:0000256" key="8">
    <source>
        <dbReference type="SAM" id="MobiDB-lite"/>
    </source>
</evidence>
<sequence length="329" mass="34612">MSISKDQENNAVSPSLASSSQPSSPQGSGSAPHQASQEQVEQVIASALPLTGMIPVVEATASPDAQGSQQPHESGFAEAIRVAGVIMLGLFFVGIGLGVMVHSYGLPFWVAPLLPVLVFAGSVEFVLIDMVSNHASLFSIAVMTLLINSRHLMYGLSYPIERVRGGLAKFYTVYTLIDEAYALNTGPDRHKLRASRILWIHAGLHLSVLSSATLGYVLGASFLSELKGVDFVMTALFAVLAIDAYRSSKDRTTAAIAGVSAVVGLVLAPQSMLLISMVVYILLLVSRFVVAKRRGTLPEHMLVADEEPAGAAETSETSGAPGNPGASAH</sequence>
<evidence type="ECO:0000313" key="10">
    <source>
        <dbReference type="EMBL" id="BAS20506.1"/>
    </source>
</evidence>
<comment type="similarity">
    <text evidence="2">Belongs to the AzlC family.</text>
</comment>
<feature type="transmembrane region" description="Helical" evidence="9">
    <location>
        <begin position="79"/>
        <end position="101"/>
    </location>
</feature>
<dbReference type="EMBL" id="AP014938">
    <property type="protein sequence ID" value="BAS20506.1"/>
    <property type="molecule type" value="Genomic_DNA"/>
</dbReference>
<gene>
    <name evidence="10" type="ORF">RM6536_1259</name>
</gene>
<proteinExistence type="inferred from homology"/>
<feature type="transmembrane region" description="Helical" evidence="9">
    <location>
        <begin position="108"/>
        <end position="128"/>
    </location>
</feature>
<keyword evidence="7 9" id="KW-0472">Membrane</keyword>
<evidence type="ECO:0000256" key="4">
    <source>
        <dbReference type="ARBA" id="ARBA00022475"/>
    </source>
</evidence>
<evidence type="ECO:0008006" key="12">
    <source>
        <dbReference type="Google" id="ProtNLM"/>
    </source>
</evidence>
<feature type="region of interest" description="Disordered" evidence="8">
    <location>
        <begin position="305"/>
        <end position="329"/>
    </location>
</feature>
<reference evidence="11" key="1">
    <citation type="submission" date="2015-08" db="EMBL/GenBank/DDBJ databases">
        <title>Complete genome sequence of Rothia mucilaginosa strain NUM-Rm6536.</title>
        <authorList>
            <person name="Nambu T."/>
        </authorList>
    </citation>
    <scope>NUCLEOTIDE SEQUENCE [LARGE SCALE GENOMIC DNA]</scope>
    <source>
        <strain evidence="11">NUM-Rm6536</strain>
    </source>
</reference>
<keyword evidence="4" id="KW-1003">Cell membrane</keyword>
<keyword evidence="5 9" id="KW-0812">Transmembrane</keyword>
<dbReference type="PANTHER" id="PTHR34979">
    <property type="entry name" value="INNER MEMBRANE PROTEIN YGAZ"/>
    <property type="match status" value="1"/>
</dbReference>
<evidence type="ECO:0000256" key="1">
    <source>
        <dbReference type="ARBA" id="ARBA00004651"/>
    </source>
</evidence>
<evidence type="ECO:0000256" key="7">
    <source>
        <dbReference type="ARBA" id="ARBA00023136"/>
    </source>
</evidence>
<feature type="region of interest" description="Disordered" evidence="8">
    <location>
        <begin position="1"/>
        <end position="36"/>
    </location>
</feature>
<dbReference type="GO" id="GO:0005886">
    <property type="term" value="C:plasma membrane"/>
    <property type="evidence" value="ECO:0007669"/>
    <property type="project" value="UniProtKB-SubCell"/>
</dbReference>
<dbReference type="AlphaFoldDB" id="A0A0K2S054"/>
<dbReference type="PANTHER" id="PTHR34979:SF1">
    <property type="entry name" value="INNER MEMBRANE PROTEIN YGAZ"/>
    <property type="match status" value="1"/>
</dbReference>
<dbReference type="RefSeq" id="WP_060824482.1">
    <property type="nucleotide sequence ID" value="NZ_AP014938.1"/>
</dbReference>
<keyword evidence="3" id="KW-0813">Transport</keyword>
<dbReference type="Pfam" id="PF03591">
    <property type="entry name" value="AzlC"/>
    <property type="match status" value="1"/>
</dbReference>
<evidence type="ECO:0000256" key="5">
    <source>
        <dbReference type="ARBA" id="ARBA00022692"/>
    </source>
</evidence>
<dbReference type="PATRIC" id="fig|43675.28.peg.1288"/>
<dbReference type="Proteomes" id="UP000066203">
    <property type="component" value="Chromosome"/>
</dbReference>
<evidence type="ECO:0000256" key="2">
    <source>
        <dbReference type="ARBA" id="ARBA00010735"/>
    </source>
</evidence>
<evidence type="ECO:0000313" key="11">
    <source>
        <dbReference type="Proteomes" id="UP000066203"/>
    </source>
</evidence>
<organism evidence="10">
    <name type="scientific">Rothia mucilaginosa</name>
    <dbReference type="NCBI Taxonomy" id="43675"/>
    <lineage>
        <taxon>Bacteria</taxon>
        <taxon>Bacillati</taxon>
        <taxon>Actinomycetota</taxon>
        <taxon>Actinomycetes</taxon>
        <taxon>Micrococcales</taxon>
        <taxon>Micrococcaceae</taxon>
        <taxon>Rothia</taxon>
    </lineage>
</organism>
<dbReference type="GO" id="GO:1903785">
    <property type="term" value="P:L-valine transmembrane transport"/>
    <property type="evidence" value="ECO:0007669"/>
    <property type="project" value="TreeGrafter"/>
</dbReference>